<dbReference type="Proteomes" id="UP001732700">
    <property type="component" value="Chromosome 4C"/>
</dbReference>
<sequence length="262" mass="27226">MGRAFAVKPHPVFFANPIPTNPSLRCATQPLHPQSRGGSFEELGFPVPMAVAEDAVSASPPPPPPPPARIVVAVLALVRVAGQALPYLGFAIAWVLSAIGAATAVAHLAWGEDSAPFVFLLAITVAAVKVGGALLLVAVLLCGRFLVEFVSGSSSELKKSTFGAIKREATQVLLKFPRAAALGLVADLAFILLIFTGILVVMMSSPVDGSTSQGEMIGSMIVDVGIFGPHAISCFVVIPALALDIWRVDQSERKVGLPVADC</sequence>
<name>A0ACD5WR93_AVESA</name>
<proteinExistence type="predicted"/>
<reference evidence="1" key="1">
    <citation type="submission" date="2021-05" db="EMBL/GenBank/DDBJ databases">
        <authorList>
            <person name="Scholz U."/>
            <person name="Mascher M."/>
            <person name="Fiebig A."/>
        </authorList>
    </citation>
    <scope>NUCLEOTIDE SEQUENCE [LARGE SCALE GENOMIC DNA]</scope>
</reference>
<keyword evidence="2" id="KW-1185">Reference proteome</keyword>
<evidence type="ECO:0000313" key="2">
    <source>
        <dbReference type="Proteomes" id="UP001732700"/>
    </source>
</evidence>
<reference evidence="1" key="2">
    <citation type="submission" date="2025-09" db="UniProtKB">
        <authorList>
            <consortium name="EnsemblPlants"/>
        </authorList>
    </citation>
    <scope>IDENTIFICATION</scope>
</reference>
<accession>A0ACD5WR93</accession>
<evidence type="ECO:0000313" key="1">
    <source>
        <dbReference type="EnsemblPlants" id="AVESA.00010b.r2.4CG1261470.1.CDS"/>
    </source>
</evidence>
<protein>
    <submittedName>
        <fullName evidence="1">Uncharacterized protein</fullName>
    </submittedName>
</protein>
<dbReference type="EnsemblPlants" id="AVESA.00010b.r2.4CG1261470.1">
    <property type="protein sequence ID" value="AVESA.00010b.r2.4CG1261470.1.CDS"/>
    <property type="gene ID" value="AVESA.00010b.r2.4CG1261470"/>
</dbReference>
<organism evidence="1 2">
    <name type="scientific">Avena sativa</name>
    <name type="common">Oat</name>
    <dbReference type="NCBI Taxonomy" id="4498"/>
    <lineage>
        <taxon>Eukaryota</taxon>
        <taxon>Viridiplantae</taxon>
        <taxon>Streptophyta</taxon>
        <taxon>Embryophyta</taxon>
        <taxon>Tracheophyta</taxon>
        <taxon>Spermatophyta</taxon>
        <taxon>Magnoliopsida</taxon>
        <taxon>Liliopsida</taxon>
        <taxon>Poales</taxon>
        <taxon>Poaceae</taxon>
        <taxon>BOP clade</taxon>
        <taxon>Pooideae</taxon>
        <taxon>Poodae</taxon>
        <taxon>Poeae</taxon>
        <taxon>Poeae Chloroplast Group 1 (Aveneae type)</taxon>
        <taxon>Aveninae</taxon>
        <taxon>Avena</taxon>
    </lineage>
</organism>